<sequence>VDDASTDAESAHEADGVTEPPPEVTPTPVHPHALIPRPAQTEQRRPQSPTPRPTHTISGNSSQGGRSSRESGGRAEREMFERRRLCHACVRLSEAVAECGMSSSCSALRLFILQSPLLH</sequence>
<evidence type="ECO:0000313" key="2">
    <source>
        <dbReference type="EMBL" id="CAD9076080.1"/>
    </source>
</evidence>
<organism evidence="2">
    <name type="scientific">Vitrella brassicaformis</name>
    <dbReference type="NCBI Taxonomy" id="1169539"/>
    <lineage>
        <taxon>Eukaryota</taxon>
        <taxon>Sar</taxon>
        <taxon>Alveolata</taxon>
        <taxon>Colpodellida</taxon>
        <taxon>Vitrellaceae</taxon>
        <taxon>Vitrella</taxon>
    </lineage>
</organism>
<gene>
    <name evidence="2" type="ORF">VBRA1451_LOCUS31168</name>
</gene>
<feature type="compositionally biased region" description="Basic and acidic residues" evidence="1">
    <location>
        <begin position="67"/>
        <end position="78"/>
    </location>
</feature>
<accession>A0A7S1KJS8</accession>
<feature type="non-terminal residue" evidence="2">
    <location>
        <position position="1"/>
    </location>
</feature>
<reference evidence="2" key="1">
    <citation type="submission" date="2021-01" db="EMBL/GenBank/DDBJ databases">
        <authorList>
            <person name="Corre E."/>
            <person name="Pelletier E."/>
            <person name="Niang G."/>
            <person name="Scheremetjew M."/>
            <person name="Finn R."/>
            <person name="Kale V."/>
            <person name="Holt S."/>
            <person name="Cochrane G."/>
            <person name="Meng A."/>
            <person name="Brown T."/>
            <person name="Cohen L."/>
        </authorList>
    </citation>
    <scope>NUCLEOTIDE SEQUENCE</scope>
    <source>
        <strain evidence="2">CCMP3346</strain>
    </source>
</reference>
<name>A0A7S1KJS8_9ALVE</name>
<evidence type="ECO:0000256" key="1">
    <source>
        <dbReference type="SAM" id="MobiDB-lite"/>
    </source>
</evidence>
<feature type="region of interest" description="Disordered" evidence="1">
    <location>
        <begin position="1"/>
        <end position="78"/>
    </location>
</feature>
<dbReference type="EMBL" id="HBGB01053213">
    <property type="protein sequence ID" value="CAD9076080.1"/>
    <property type="molecule type" value="Transcribed_RNA"/>
</dbReference>
<protein>
    <submittedName>
        <fullName evidence="2">Uncharacterized protein</fullName>
    </submittedName>
</protein>
<feature type="compositionally biased region" description="Pro residues" evidence="1">
    <location>
        <begin position="19"/>
        <end position="29"/>
    </location>
</feature>
<proteinExistence type="predicted"/>
<dbReference type="AlphaFoldDB" id="A0A7S1KJS8"/>